<evidence type="ECO:0000313" key="2">
    <source>
        <dbReference type="Proteomes" id="UP000187891"/>
    </source>
</evidence>
<proteinExistence type="predicted"/>
<name>A0A1R3TJR5_9HYPH</name>
<accession>A0A1R3TJR5</accession>
<dbReference type="RefSeq" id="WP_077117442.1">
    <property type="nucleotide sequence ID" value="NZ_FMUE01000001.1"/>
</dbReference>
<dbReference type="EMBL" id="FMUE01000001">
    <property type="protein sequence ID" value="SCX04007.1"/>
    <property type="molecule type" value="Genomic_DNA"/>
</dbReference>
<dbReference type="STRING" id="1907666.DSM25559_0381"/>
<evidence type="ECO:0000313" key="1">
    <source>
        <dbReference type="EMBL" id="SCX04007.1"/>
    </source>
</evidence>
<dbReference type="Proteomes" id="UP000187891">
    <property type="component" value="Unassembled WGS sequence"/>
</dbReference>
<protein>
    <submittedName>
        <fullName evidence="1">Uncharacterized protein</fullName>
    </submittedName>
</protein>
<reference evidence="2" key="1">
    <citation type="submission" date="2016-10" db="EMBL/GenBank/DDBJ databases">
        <authorList>
            <person name="Wibberg D."/>
        </authorList>
    </citation>
    <scope>NUCLEOTIDE SEQUENCE [LARGE SCALE GENOMIC DNA]</scope>
</reference>
<gene>
    <name evidence="1" type="ORF">DSM25559_0381</name>
</gene>
<dbReference type="AlphaFoldDB" id="A0A1R3TJR5"/>
<organism evidence="1 2">
    <name type="scientific">Agrobacterium rosae</name>
    <dbReference type="NCBI Taxonomy" id="1972867"/>
    <lineage>
        <taxon>Bacteria</taxon>
        <taxon>Pseudomonadati</taxon>
        <taxon>Pseudomonadota</taxon>
        <taxon>Alphaproteobacteria</taxon>
        <taxon>Hyphomicrobiales</taxon>
        <taxon>Rhizobiaceae</taxon>
        <taxon>Rhizobium/Agrobacterium group</taxon>
        <taxon>Agrobacterium</taxon>
    </lineage>
</organism>
<sequence length="114" mass="13073">MFLNELGCDQSPDQMARILRQLADDLERVPDKSYLLALEPEAALASWSYCARQMVCLTGTTVNHPEFDKTRIQTSEVFYLNRQVGLVRTFSRWYRLLDQSEAVQGQRVAGSPLF</sequence>